<organism evidence="1 2">
    <name type="scientific">Pistacia integerrima</name>
    <dbReference type="NCBI Taxonomy" id="434235"/>
    <lineage>
        <taxon>Eukaryota</taxon>
        <taxon>Viridiplantae</taxon>
        <taxon>Streptophyta</taxon>
        <taxon>Embryophyta</taxon>
        <taxon>Tracheophyta</taxon>
        <taxon>Spermatophyta</taxon>
        <taxon>Magnoliopsida</taxon>
        <taxon>eudicotyledons</taxon>
        <taxon>Gunneridae</taxon>
        <taxon>Pentapetalae</taxon>
        <taxon>rosids</taxon>
        <taxon>malvids</taxon>
        <taxon>Sapindales</taxon>
        <taxon>Anacardiaceae</taxon>
        <taxon>Pistacia</taxon>
    </lineage>
</organism>
<sequence>MDLTELKGEKGWKQYTAISLLENKLKELCVRLECPKLKILLLGGEKQWIYYDKSKLLKVSDECFQEMKALEVVSLRYADLSLKSLQFLTNVKTLELSDCELRDISFLAKLNKLEILSFREKELINSLWQVCIALAFEFSYKNEIIYEGEIPQCCKSLPFACWHQCVFEGEDCFIRCLKVA</sequence>
<accession>A0ACC0WZR7</accession>
<keyword evidence="2" id="KW-1185">Reference proteome</keyword>
<proteinExistence type="predicted"/>
<dbReference type="Proteomes" id="UP001163603">
    <property type="component" value="Chromosome 15"/>
</dbReference>
<dbReference type="EMBL" id="CM047750">
    <property type="protein sequence ID" value="KAJ0007084.1"/>
    <property type="molecule type" value="Genomic_DNA"/>
</dbReference>
<evidence type="ECO:0000313" key="1">
    <source>
        <dbReference type="EMBL" id="KAJ0007084.1"/>
    </source>
</evidence>
<protein>
    <submittedName>
        <fullName evidence="1">Uncharacterized protein</fullName>
    </submittedName>
</protein>
<gene>
    <name evidence="1" type="ORF">Pint_28903</name>
</gene>
<evidence type="ECO:0000313" key="2">
    <source>
        <dbReference type="Proteomes" id="UP001163603"/>
    </source>
</evidence>
<name>A0ACC0WZR7_9ROSI</name>
<reference evidence="2" key="1">
    <citation type="journal article" date="2023" name="G3 (Bethesda)">
        <title>Genome assembly and association tests identify interacting loci associated with vigor, precocity, and sex in interspecific pistachio rootstocks.</title>
        <authorList>
            <person name="Palmer W."/>
            <person name="Jacygrad E."/>
            <person name="Sagayaradj S."/>
            <person name="Cavanaugh K."/>
            <person name="Han R."/>
            <person name="Bertier L."/>
            <person name="Beede B."/>
            <person name="Kafkas S."/>
            <person name="Golino D."/>
            <person name="Preece J."/>
            <person name="Michelmore R."/>
        </authorList>
    </citation>
    <scope>NUCLEOTIDE SEQUENCE [LARGE SCALE GENOMIC DNA]</scope>
</reference>
<comment type="caution">
    <text evidence="1">The sequence shown here is derived from an EMBL/GenBank/DDBJ whole genome shotgun (WGS) entry which is preliminary data.</text>
</comment>